<sequence>MKEIHYSPKKESVIGKHSHIVGKLRFAHGMRIQGQFDGEIVAGGDLIIEESSQVKANINLKNLQLDGKLTGNAIVDQSVHISQEAQLEGDILTRAISIAQGAKLKGKIHMMSSNEVVDIFSAKPEQLKKSLLKQ</sequence>
<organism evidence="2 3">
    <name type="scientific">Entomospira culicis</name>
    <dbReference type="NCBI Taxonomy" id="2719989"/>
    <lineage>
        <taxon>Bacteria</taxon>
        <taxon>Pseudomonadati</taxon>
        <taxon>Spirochaetota</taxon>
        <taxon>Spirochaetia</taxon>
        <taxon>Spirochaetales</taxon>
        <taxon>Spirochaetaceae</taxon>
        <taxon>Entomospira</taxon>
    </lineage>
</organism>
<dbReference type="AlphaFoldDB" id="A0A968GH13"/>
<evidence type="ECO:0000313" key="2">
    <source>
        <dbReference type="EMBL" id="NIZ69676.1"/>
    </source>
</evidence>
<gene>
    <name evidence="2" type="ORF">HCT48_05545</name>
</gene>
<comment type="caution">
    <text evidence="2">The sequence shown here is derived from an EMBL/GenBank/DDBJ whole genome shotgun (WGS) entry which is preliminary data.</text>
</comment>
<dbReference type="InterPro" id="IPR007607">
    <property type="entry name" value="BacA/B"/>
</dbReference>
<comment type="similarity">
    <text evidence="1">Belongs to the bactofilin family.</text>
</comment>
<dbReference type="EMBL" id="JAATLM010000001">
    <property type="protein sequence ID" value="NIZ69676.1"/>
    <property type="molecule type" value="Genomic_DNA"/>
</dbReference>
<dbReference type="PANTHER" id="PTHR35024:SF4">
    <property type="entry name" value="POLYMER-FORMING CYTOSKELETAL PROTEIN"/>
    <property type="match status" value="1"/>
</dbReference>
<protein>
    <submittedName>
        <fullName evidence="2">Polymer-forming cytoskeletal protein</fullName>
    </submittedName>
</protein>
<reference evidence="2" key="1">
    <citation type="submission" date="2020-03" db="EMBL/GenBank/DDBJ databases">
        <title>Spirochaetal bacteria isolated from arthropods constitute a novel genus Entomospira genus novum within the order Spirochaetales.</title>
        <authorList>
            <person name="Grana-Miraglia L."/>
            <person name="Sikutova S."/>
            <person name="Fingerle V."/>
            <person name="Sing A."/>
            <person name="Castillo-Ramirez S."/>
            <person name="Margos G."/>
            <person name="Rudolf I."/>
        </authorList>
    </citation>
    <scope>NUCLEOTIDE SEQUENCE</scope>
    <source>
        <strain evidence="2">BR149</strain>
    </source>
</reference>
<dbReference type="PANTHER" id="PTHR35024">
    <property type="entry name" value="HYPOTHETICAL CYTOSOLIC PROTEIN"/>
    <property type="match status" value="1"/>
</dbReference>
<name>A0A968GH13_9SPIO</name>
<dbReference type="RefSeq" id="WP_167695761.1">
    <property type="nucleotide sequence ID" value="NZ_CP118181.1"/>
</dbReference>
<evidence type="ECO:0000313" key="3">
    <source>
        <dbReference type="Proteomes" id="UP000778951"/>
    </source>
</evidence>
<dbReference type="Pfam" id="PF04519">
    <property type="entry name" value="Bactofilin"/>
    <property type="match status" value="1"/>
</dbReference>
<proteinExistence type="inferred from homology"/>
<accession>A0A968GH13</accession>
<keyword evidence="3" id="KW-1185">Reference proteome</keyword>
<dbReference type="Proteomes" id="UP000778951">
    <property type="component" value="Unassembled WGS sequence"/>
</dbReference>
<evidence type="ECO:0000256" key="1">
    <source>
        <dbReference type="ARBA" id="ARBA00044755"/>
    </source>
</evidence>